<dbReference type="Proteomes" id="UP001501867">
    <property type="component" value="Unassembled WGS sequence"/>
</dbReference>
<accession>A0ABP3F8J3</accession>
<dbReference type="Gene3D" id="3.30.420.40">
    <property type="match status" value="4"/>
</dbReference>
<sequence length="298" mass="30474">MSEYAVAVDFGKTRLRVALADGQGRTSHVQEVDSRDFTSSADITEAVVKGVEHLRSGFEEPSPIIGIGVGSTGSVDPATGTVLSSGSLPYLRDYDMAAQLSDRLGLPVSVVNDVSAQGLGEAVYGGHGEEDRVAFVNFGTGVGVALVQGRRLDLGAHGSLGLISALPLPPDGRTVNQRAGGKSLAPFVGEDRVEGPECDAACQDAVEAAALVIGFVAGLCDPHSVAVGGGVWLHNAWFREGVKARLHEVLSGQTTGLSVPHVVTARLGDRAGLVGAGHLGLAAGKSPAFGARAVTVRP</sequence>
<organism evidence="2 3">
    <name type="scientific">Streptomyces polychromogenes</name>
    <dbReference type="NCBI Taxonomy" id="67342"/>
    <lineage>
        <taxon>Bacteria</taxon>
        <taxon>Bacillati</taxon>
        <taxon>Actinomycetota</taxon>
        <taxon>Actinomycetes</taxon>
        <taxon>Kitasatosporales</taxon>
        <taxon>Streptomycetaceae</taxon>
        <taxon>Streptomyces</taxon>
    </lineage>
</organism>
<dbReference type="CDD" id="cd23763">
    <property type="entry name" value="ASKHA_ATPase_ROK"/>
    <property type="match status" value="1"/>
</dbReference>
<dbReference type="PANTHER" id="PTHR18964:SF149">
    <property type="entry name" value="BIFUNCTIONAL UDP-N-ACETYLGLUCOSAMINE 2-EPIMERASE_N-ACETYLMANNOSAMINE KINASE"/>
    <property type="match status" value="1"/>
</dbReference>
<keyword evidence="3" id="KW-1185">Reference proteome</keyword>
<dbReference type="EMBL" id="BAAABV010000023">
    <property type="protein sequence ID" value="GAA0305370.1"/>
    <property type="molecule type" value="Genomic_DNA"/>
</dbReference>
<gene>
    <name evidence="2" type="ORF">GCM10010302_50030</name>
</gene>
<proteinExistence type="inferred from homology"/>
<comment type="caution">
    <text evidence="2">The sequence shown here is derived from an EMBL/GenBank/DDBJ whole genome shotgun (WGS) entry which is preliminary data.</text>
</comment>
<dbReference type="InterPro" id="IPR000600">
    <property type="entry name" value="ROK"/>
</dbReference>
<evidence type="ECO:0000256" key="1">
    <source>
        <dbReference type="ARBA" id="ARBA00006479"/>
    </source>
</evidence>
<dbReference type="PANTHER" id="PTHR18964">
    <property type="entry name" value="ROK (REPRESSOR, ORF, KINASE) FAMILY"/>
    <property type="match status" value="1"/>
</dbReference>
<evidence type="ECO:0000313" key="3">
    <source>
        <dbReference type="Proteomes" id="UP001501867"/>
    </source>
</evidence>
<dbReference type="RefSeq" id="WP_344163820.1">
    <property type="nucleotide sequence ID" value="NZ_BAAABV010000023.1"/>
</dbReference>
<name>A0ABP3F8J3_9ACTN</name>
<comment type="similarity">
    <text evidence="1">Belongs to the ROK (NagC/XylR) family.</text>
</comment>
<evidence type="ECO:0000313" key="2">
    <source>
        <dbReference type="EMBL" id="GAA0305370.1"/>
    </source>
</evidence>
<dbReference type="Pfam" id="PF00480">
    <property type="entry name" value="ROK"/>
    <property type="match status" value="2"/>
</dbReference>
<reference evidence="3" key="1">
    <citation type="journal article" date="2019" name="Int. J. Syst. Evol. Microbiol.">
        <title>The Global Catalogue of Microorganisms (GCM) 10K type strain sequencing project: providing services to taxonomists for standard genome sequencing and annotation.</title>
        <authorList>
            <consortium name="The Broad Institute Genomics Platform"/>
            <consortium name="The Broad Institute Genome Sequencing Center for Infectious Disease"/>
            <person name="Wu L."/>
            <person name="Ma J."/>
        </authorList>
    </citation>
    <scope>NUCLEOTIDE SEQUENCE [LARGE SCALE GENOMIC DNA]</scope>
    <source>
        <strain evidence="3">JCM 4505</strain>
    </source>
</reference>
<dbReference type="InterPro" id="IPR043129">
    <property type="entry name" value="ATPase_NBD"/>
</dbReference>
<dbReference type="SUPFAM" id="SSF53067">
    <property type="entry name" value="Actin-like ATPase domain"/>
    <property type="match status" value="1"/>
</dbReference>
<protein>
    <submittedName>
        <fullName evidence="2">ROK family protein</fullName>
    </submittedName>
</protein>